<comment type="similarity">
    <text evidence="1 2">Belongs to the BolA/IbaG family.</text>
</comment>
<sequence length="83" mass="9743">MITEKIKHILIKSLSLNKVQVTGNNNHINIIAIDDIFNNKSEVEKQQMIYTQLMDYITNKTIHAISIKTYSLKEWKNNQKKIN</sequence>
<dbReference type="RefSeq" id="WP_158336574.1">
    <property type="nucleotide sequence ID" value="NZ_CP033004.1"/>
</dbReference>
<dbReference type="OrthoDB" id="9812890at2"/>
<dbReference type="SUPFAM" id="SSF82657">
    <property type="entry name" value="BolA-like"/>
    <property type="match status" value="1"/>
</dbReference>
<reference evidence="3 4" key="1">
    <citation type="submission" date="2018-10" db="EMBL/GenBank/DDBJ databases">
        <title>Comparative functional genomics of the obligate endosymbiont Buchnera aphidicola.</title>
        <authorList>
            <person name="Chong R.A."/>
        </authorList>
    </citation>
    <scope>NUCLEOTIDE SEQUENCE [LARGE SCALE GENOMIC DNA]</scope>
    <source>
        <strain evidence="3 4">Mrh</strain>
    </source>
</reference>
<accession>A0A4D6YG98</accession>
<organism evidence="3 4">
    <name type="scientific">Buchnera aphidicola subsp. Melaphis rhois</name>
    <dbReference type="NCBI Taxonomy" id="118103"/>
    <lineage>
        <taxon>Bacteria</taxon>
        <taxon>Pseudomonadati</taxon>
        <taxon>Pseudomonadota</taxon>
        <taxon>Gammaproteobacteria</taxon>
        <taxon>Enterobacterales</taxon>
        <taxon>Erwiniaceae</taxon>
        <taxon>Buchnera</taxon>
    </lineage>
</organism>
<dbReference type="Gene3D" id="3.30.300.90">
    <property type="entry name" value="BolA-like"/>
    <property type="match status" value="1"/>
</dbReference>
<dbReference type="Proteomes" id="UP000298566">
    <property type="component" value="Chromosome"/>
</dbReference>
<dbReference type="PIRSF" id="PIRSF003113">
    <property type="entry name" value="BolA"/>
    <property type="match status" value="1"/>
</dbReference>
<gene>
    <name evidence="3" type="ORF">D9V73_01780</name>
</gene>
<dbReference type="Pfam" id="PF01722">
    <property type="entry name" value="BolA"/>
    <property type="match status" value="1"/>
</dbReference>
<dbReference type="AlphaFoldDB" id="A0A4D6YG98"/>
<dbReference type="InterPro" id="IPR002634">
    <property type="entry name" value="BolA"/>
</dbReference>
<dbReference type="PANTHER" id="PTHR46229">
    <property type="entry name" value="BOLA TRANSCRIPTION REGULATOR"/>
    <property type="match status" value="1"/>
</dbReference>
<evidence type="ECO:0000313" key="3">
    <source>
        <dbReference type="EMBL" id="QCI23365.1"/>
    </source>
</evidence>
<protein>
    <submittedName>
        <fullName evidence="3">BolA/IbaG family iron-sulfur metabolism protein</fullName>
    </submittedName>
</protein>
<dbReference type="InterPro" id="IPR050961">
    <property type="entry name" value="BolA/IbaG_stress_morph_reg"/>
</dbReference>
<proteinExistence type="inferred from homology"/>
<dbReference type="EMBL" id="CP033004">
    <property type="protein sequence ID" value="QCI23365.1"/>
    <property type="molecule type" value="Genomic_DNA"/>
</dbReference>
<evidence type="ECO:0000313" key="4">
    <source>
        <dbReference type="Proteomes" id="UP000298566"/>
    </source>
</evidence>
<evidence type="ECO:0000256" key="1">
    <source>
        <dbReference type="ARBA" id="ARBA00005578"/>
    </source>
</evidence>
<name>A0A4D6YG98_BUCMH</name>
<dbReference type="PANTHER" id="PTHR46229:SF4">
    <property type="entry name" value="ACID STRESS PROTEIN IBAG"/>
    <property type="match status" value="1"/>
</dbReference>
<evidence type="ECO:0000256" key="2">
    <source>
        <dbReference type="RuleBase" id="RU003860"/>
    </source>
</evidence>
<dbReference type="InterPro" id="IPR036065">
    <property type="entry name" value="BolA-like_sf"/>
</dbReference>